<protein>
    <submittedName>
        <fullName evidence="2">Helicase</fullName>
    </submittedName>
</protein>
<organism evidence="2">
    <name type="scientific">Siphoviridae sp. ctAUQ2</name>
    <dbReference type="NCBI Taxonomy" id="2826182"/>
    <lineage>
        <taxon>Viruses</taxon>
        <taxon>Duplodnaviria</taxon>
        <taxon>Heunggongvirae</taxon>
        <taxon>Uroviricota</taxon>
        <taxon>Caudoviricetes</taxon>
    </lineage>
</organism>
<dbReference type="GO" id="GO:0004386">
    <property type="term" value="F:helicase activity"/>
    <property type="evidence" value="ECO:0007669"/>
    <property type="project" value="UniProtKB-KW"/>
</dbReference>
<accession>A0A8S5MZL5</accession>
<keyword evidence="2" id="KW-0378">Hydrolase</keyword>
<evidence type="ECO:0000259" key="1">
    <source>
        <dbReference type="Pfam" id="PF10544"/>
    </source>
</evidence>
<feature type="domain" description="Bacteriophage T5 Orf172 DNA-binding" evidence="1">
    <location>
        <begin position="22"/>
        <end position="103"/>
    </location>
</feature>
<dbReference type="InterPro" id="IPR018306">
    <property type="entry name" value="Phage_T5_Orf172_DNA-bd"/>
</dbReference>
<proteinExistence type="predicted"/>
<evidence type="ECO:0000313" key="2">
    <source>
        <dbReference type="EMBL" id="DAD87458.1"/>
    </source>
</evidence>
<dbReference type="EMBL" id="BK015022">
    <property type="protein sequence ID" value="DAD87458.1"/>
    <property type="molecule type" value="Genomic_DNA"/>
</dbReference>
<dbReference type="Pfam" id="PF10544">
    <property type="entry name" value="T5orf172"/>
    <property type="match status" value="1"/>
</dbReference>
<name>A0A8S5MZL5_9CAUD</name>
<keyword evidence="2" id="KW-0067">ATP-binding</keyword>
<reference evidence="2" key="1">
    <citation type="journal article" date="2021" name="Proc. Natl. Acad. Sci. U.S.A.">
        <title>A Catalog of Tens of Thousands of Viruses from Human Metagenomes Reveals Hidden Associations with Chronic Diseases.</title>
        <authorList>
            <person name="Tisza M.J."/>
            <person name="Buck C.B."/>
        </authorList>
    </citation>
    <scope>NUCLEOTIDE SEQUENCE</scope>
    <source>
        <strain evidence="2">CtAUQ2</strain>
    </source>
</reference>
<sequence length="118" mass="13813">MHRVSRFFQPLPCSPKPIKHLYLLKCEITGLYKIGSTTGDVRVRINKLYSNSHAFQRSIKTVKVWEGCGFCEYYILQCLEKLRTPHPFYSNGHTEWFKYTSDESSLIRTVESIISSFK</sequence>
<keyword evidence="2" id="KW-0347">Helicase</keyword>
<keyword evidence="2" id="KW-0547">Nucleotide-binding</keyword>